<accession>A0A1H3DQ45</accession>
<name>A0A1H3DQ45_9GAMM</name>
<keyword evidence="3" id="KW-1185">Reference proteome</keyword>
<dbReference type="OrthoDB" id="120080at2"/>
<dbReference type="SUPFAM" id="SSF46785">
    <property type="entry name" value="Winged helix' DNA-binding domain"/>
    <property type="match status" value="1"/>
</dbReference>
<sequence>MTDAATTSPAPMDIARQCAALHSRVFSRLITRHYNSRLADLGLRITQFTVLNAIKVSPPESIHQLAETLGMERTSLQRTVEMLINKGLVQSEPSGHKRSLGLTLTPQGEELYQQAVQRWQQAHEEFTRLVGQDNWDAVAGQLHQLSKQVKTTL</sequence>
<dbReference type="PANTHER" id="PTHR33164">
    <property type="entry name" value="TRANSCRIPTIONAL REGULATOR, MARR FAMILY"/>
    <property type="match status" value="1"/>
</dbReference>
<dbReference type="SMART" id="SM00347">
    <property type="entry name" value="HTH_MARR"/>
    <property type="match status" value="1"/>
</dbReference>
<protein>
    <submittedName>
        <fullName evidence="2">DNA-binding transcriptional regulator, MarR family</fullName>
    </submittedName>
</protein>
<proteinExistence type="predicted"/>
<gene>
    <name evidence="2" type="ORF">SAMN04487960_11347</name>
</gene>
<dbReference type="EMBL" id="FNNE01000013">
    <property type="protein sequence ID" value="SDX68535.1"/>
    <property type="molecule type" value="Genomic_DNA"/>
</dbReference>
<dbReference type="AlphaFoldDB" id="A0A1H3DQ45"/>
<evidence type="ECO:0000259" key="1">
    <source>
        <dbReference type="PROSITE" id="PS50995"/>
    </source>
</evidence>
<dbReference type="GO" id="GO:0003700">
    <property type="term" value="F:DNA-binding transcription factor activity"/>
    <property type="evidence" value="ECO:0007669"/>
    <property type="project" value="InterPro"/>
</dbReference>
<reference evidence="2 3" key="1">
    <citation type="submission" date="2016-10" db="EMBL/GenBank/DDBJ databases">
        <authorList>
            <person name="de Groot N.N."/>
        </authorList>
    </citation>
    <scope>NUCLEOTIDE SEQUENCE [LARGE SCALE GENOMIC DNA]</scope>
    <source>
        <strain evidence="2 3">CGMCC 1.7059</strain>
    </source>
</reference>
<dbReference type="STRING" id="488533.SAMN04487960_11347"/>
<dbReference type="GO" id="GO:0003677">
    <property type="term" value="F:DNA binding"/>
    <property type="evidence" value="ECO:0007669"/>
    <property type="project" value="UniProtKB-KW"/>
</dbReference>
<dbReference type="Pfam" id="PF12802">
    <property type="entry name" value="MarR_2"/>
    <property type="match status" value="1"/>
</dbReference>
<dbReference type="Proteomes" id="UP000199675">
    <property type="component" value="Unassembled WGS sequence"/>
</dbReference>
<dbReference type="InterPro" id="IPR036390">
    <property type="entry name" value="WH_DNA-bd_sf"/>
</dbReference>
<dbReference type="PANTHER" id="PTHR33164:SF105">
    <property type="entry name" value="TRANSCRIPTIONAL REPRESSOR PROTEIN-RELATED"/>
    <property type="match status" value="1"/>
</dbReference>
<dbReference type="InterPro" id="IPR000835">
    <property type="entry name" value="HTH_MarR-typ"/>
</dbReference>
<dbReference type="Gene3D" id="1.10.10.10">
    <property type="entry name" value="Winged helix-like DNA-binding domain superfamily/Winged helix DNA-binding domain"/>
    <property type="match status" value="1"/>
</dbReference>
<dbReference type="InterPro" id="IPR039422">
    <property type="entry name" value="MarR/SlyA-like"/>
</dbReference>
<dbReference type="RefSeq" id="WP_091817416.1">
    <property type="nucleotide sequence ID" value="NZ_FNNE01000013.1"/>
</dbReference>
<dbReference type="InterPro" id="IPR036388">
    <property type="entry name" value="WH-like_DNA-bd_sf"/>
</dbReference>
<organism evidence="2 3">
    <name type="scientific">Marinobacter mobilis</name>
    <dbReference type="NCBI Taxonomy" id="488533"/>
    <lineage>
        <taxon>Bacteria</taxon>
        <taxon>Pseudomonadati</taxon>
        <taxon>Pseudomonadota</taxon>
        <taxon>Gammaproteobacteria</taxon>
        <taxon>Pseudomonadales</taxon>
        <taxon>Marinobacteraceae</taxon>
        <taxon>Marinobacter</taxon>
    </lineage>
</organism>
<dbReference type="PROSITE" id="PS50995">
    <property type="entry name" value="HTH_MARR_2"/>
    <property type="match status" value="1"/>
</dbReference>
<evidence type="ECO:0000313" key="2">
    <source>
        <dbReference type="EMBL" id="SDX68535.1"/>
    </source>
</evidence>
<keyword evidence="2" id="KW-0238">DNA-binding</keyword>
<feature type="domain" description="HTH marR-type" evidence="1">
    <location>
        <begin position="7"/>
        <end position="147"/>
    </location>
</feature>
<evidence type="ECO:0000313" key="3">
    <source>
        <dbReference type="Proteomes" id="UP000199675"/>
    </source>
</evidence>
<dbReference type="GO" id="GO:0006950">
    <property type="term" value="P:response to stress"/>
    <property type="evidence" value="ECO:0007669"/>
    <property type="project" value="TreeGrafter"/>
</dbReference>